<protein>
    <submittedName>
        <fullName evidence="3">Type 11 methyltransferase</fullName>
    </submittedName>
</protein>
<dbReference type="Proteomes" id="UP000025171">
    <property type="component" value="Unassembled WGS sequence"/>
</dbReference>
<keyword evidence="4" id="KW-1185">Reference proteome</keyword>
<dbReference type="RefSeq" id="WP_051618732.1">
    <property type="nucleotide sequence ID" value="NZ_ARYK01000011.1"/>
</dbReference>
<dbReference type="PATRIC" id="fig|1280950.3.peg.3266"/>
<dbReference type="InterPro" id="IPR001173">
    <property type="entry name" value="Glyco_trans_2-like"/>
</dbReference>
<evidence type="ECO:0000259" key="1">
    <source>
        <dbReference type="Pfam" id="PF00535"/>
    </source>
</evidence>
<dbReference type="OrthoDB" id="799111at2"/>
<dbReference type="Pfam" id="PF13578">
    <property type="entry name" value="Methyltransf_24"/>
    <property type="match status" value="1"/>
</dbReference>
<dbReference type="Gene3D" id="3.40.50.150">
    <property type="entry name" value="Vaccinia Virus protein VP39"/>
    <property type="match status" value="2"/>
</dbReference>
<dbReference type="CDD" id="cd00761">
    <property type="entry name" value="Glyco_tranf_GTA_type"/>
    <property type="match status" value="1"/>
</dbReference>
<dbReference type="CDD" id="cd02440">
    <property type="entry name" value="AdoMet_MTases"/>
    <property type="match status" value="1"/>
</dbReference>
<feature type="domain" description="Glycosyltransferase 2-like" evidence="1">
    <location>
        <begin position="459"/>
        <end position="600"/>
    </location>
</feature>
<dbReference type="EMBL" id="ARYK01000011">
    <property type="protein sequence ID" value="KCZ87958.1"/>
    <property type="molecule type" value="Genomic_DNA"/>
</dbReference>
<dbReference type="PANTHER" id="PTHR43685:SF2">
    <property type="entry name" value="GLYCOSYLTRANSFERASE 2-LIKE DOMAIN-CONTAINING PROTEIN"/>
    <property type="match status" value="1"/>
</dbReference>
<organism evidence="3 4">
    <name type="scientific">Hyphomonas johnsonii MHS-2</name>
    <dbReference type="NCBI Taxonomy" id="1280950"/>
    <lineage>
        <taxon>Bacteria</taxon>
        <taxon>Pseudomonadati</taxon>
        <taxon>Pseudomonadota</taxon>
        <taxon>Alphaproteobacteria</taxon>
        <taxon>Hyphomonadales</taxon>
        <taxon>Hyphomonadaceae</taxon>
        <taxon>Hyphomonas</taxon>
    </lineage>
</organism>
<dbReference type="InterPro" id="IPR050834">
    <property type="entry name" value="Glycosyltransf_2"/>
</dbReference>
<dbReference type="InterPro" id="IPR029044">
    <property type="entry name" value="Nucleotide-diphossugar_trans"/>
</dbReference>
<dbReference type="eggNOG" id="COG1216">
    <property type="taxonomic scope" value="Bacteria"/>
</dbReference>
<dbReference type="Gene3D" id="3.90.550.10">
    <property type="entry name" value="Spore Coat Polysaccharide Biosynthesis Protein SpsA, Chain A"/>
    <property type="match status" value="1"/>
</dbReference>
<dbReference type="Pfam" id="PF08241">
    <property type="entry name" value="Methyltransf_11"/>
    <property type="match status" value="1"/>
</dbReference>
<feature type="domain" description="Methyltransferase type 11" evidence="2">
    <location>
        <begin position="64"/>
        <end position="114"/>
    </location>
</feature>
<dbReference type="AlphaFoldDB" id="A0A059FBN7"/>
<proteinExistence type="predicted"/>
<dbReference type="GO" id="GO:0032259">
    <property type="term" value="P:methylation"/>
    <property type="evidence" value="ECO:0007669"/>
    <property type="project" value="UniProtKB-KW"/>
</dbReference>
<evidence type="ECO:0000313" key="4">
    <source>
        <dbReference type="Proteomes" id="UP000025171"/>
    </source>
</evidence>
<dbReference type="Pfam" id="PF00535">
    <property type="entry name" value="Glycos_transf_2"/>
    <property type="match status" value="1"/>
</dbReference>
<reference evidence="3 4" key="1">
    <citation type="journal article" date="2014" name="Antonie Van Leeuwenhoek">
        <title>Hyphomonas beringensis sp. nov. and Hyphomonas chukchiensis sp. nov., isolated from surface seawater of the Bering Sea and Chukchi Sea.</title>
        <authorList>
            <person name="Li C."/>
            <person name="Lai Q."/>
            <person name="Li G."/>
            <person name="Dong C."/>
            <person name="Wang J."/>
            <person name="Liao Y."/>
            <person name="Shao Z."/>
        </authorList>
    </citation>
    <scope>NUCLEOTIDE SEQUENCE [LARGE SCALE GENOMIC DNA]</scope>
    <source>
        <strain evidence="3 4">MHS-2</strain>
    </source>
</reference>
<dbReference type="SUPFAM" id="SSF53448">
    <property type="entry name" value="Nucleotide-diphospho-sugar transferases"/>
    <property type="match status" value="1"/>
</dbReference>
<keyword evidence="3" id="KW-0808">Transferase</keyword>
<keyword evidence="3" id="KW-0489">Methyltransferase</keyword>
<dbReference type="PANTHER" id="PTHR43685">
    <property type="entry name" value="GLYCOSYLTRANSFERASE"/>
    <property type="match status" value="1"/>
</dbReference>
<dbReference type="SUPFAM" id="SSF53335">
    <property type="entry name" value="S-adenosyl-L-methionine-dependent methyltransferases"/>
    <property type="match status" value="2"/>
</dbReference>
<sequence>MHASSFENMLKCYWRYVVGNPDLRDRSLRVIDIGGADVNGSYSEIFSGPGFEYNGADLVAGPGVSIVLDDPYQVPCEDTSFDLVLSGQMLEHSEYFWLAFAEMVRLVKPDGFIFLIAPSAGPIHQYPVDCYRFYPDSYKALAKLTGCHLVDCWHDQRGPWNDLVGVFSKTPRAKVSQTAPDVGAVAPINQFAGDADSDLDLVKGGAPYLRVLERLHTVIKPKNYLEIGVRHGRSLALSRGQAVGVDPDPDLKVPLPPSAEIVQQESDVFFELGSHPVLKAKPELIFIDGMHLFENVLRDFMHAERIASSGAVIVIDDVLPNLPEQATRERNTRVWTGDVWKIHACLEKYRPDLQLVLLDTAPSGLLIITGLDSKSRILWNRYNPIVREYSQSDEGPPPHVLDRQQAISPTGQAFDDFMRVLAETRQADSKFRWRKHDVKPGYEASHAARSKVSNRPRLSIVVVAYNMARELPRTLRSLTPPMQRDIDVADYEIIVVDNGSTRPFDRDACQAISPNIRFVFEPPGDPSPVKAINRAIHAARGELVGVCIDGARMASPGLLAKALQAEATSDCPVIGTIAFHLGGEVQTKAAQKGYNQEVEDELLKTVPWEKDGYRLFDIAALAGSSSRGWYSWPTETNALFMKKATWQEIGGFDESFQCPGGGLANLDVWTRACHHPKADVIMLLGDATFHQFHGGVATNAQVSRWDEFDSEYKAIRGEKFKRRAVPFRLIGEFLKVHGKSIAASAPPGS</sequence>
<accession>A0A059FBN7</accession>
<dbReference type="InterPro" id="IPR013216">
    <property type="entry name" value="Methyltransf_11"/>
</dbReference>
<evidence type="ECO:0000259" key="2">
    <source>
        <dbReference type="Pfam" id="PF08241"/>
    </source>
</evidence>
<gene>
    <name evidence="3" type="ORF">HJO_16280</name>
</gene>
<name>A0A059FBN7_9PROT</name>
<evidence type="ECO:0000313" key="3">
    <source>
        <dbReference type="EMBL" id="KCZ87958.1"/>
    </source>
</evidence>
<dbReference type="InterPro" id="IPR029063">
    <property type="entry name" value="SAM-dependent_MTases_sf"/>
</dbReference>
<dbReference type="eggNOG" id="COG2226">
    <property type="taxonomic scope" value="Bacteria"/>
</dbReference>
<dbReference type="GO" id="GO:0008757">
    <property type="term" value="F:S-adenosylmethionine-dependent methyltransferase activity"/>
    <property type="evidence" value="ECO:0007669"/>
    <property type="project" value="InterPro"/>
</dbReference>
<comment type="caution">
    <text evidence="3">The sequence shown here is derived from an EMBL/GenBank/DDBJ whole genome shotgun (WGS) entry which is preliminary data.</text>
</comment>